<sequence length="229" mass="25445">MKLNLPQRVTESGNASISHRVSSGSSPLLRSRSLSPSLRSVSPIGSTAHRPASPPSPLELSRHLERLSILPPPPSAQGFPEGTFFHVCSAPPPALYTNLLLSDPFRMDVPRITHARPSSYQSMNDLILSRRSCFDIFPPRIPSLALPEPEPPVVKQEYPPVIYIPPAEEDPDCLLQYELAAALLSRGNTHRKRDKGGRITVAHNIFIHFITDSPAFNYHRYGTLYHLSF</sequence>
<dbReference type="GeneID" id="85349070"/>
<keyword evidence="3" id="KW-1185">Reference proteome</keyword>
<feature type="compositionally biased region" description="Low complexity" evidence="1">
    <location>
        <begin position="20"/>
        <end position="43"/>
    </location>
</feature>
<comment type="caution">
    <text evidence="2">The sequence shown here is derived from an EMBL/GenBank/DDBJ whole genome shotgun (WGS) entry which is preliminary data.</text>
</comment>
<dbReference type="Proteomes" id="UP001175211">
    <property type="component" value="Unassembled WGS sequence"/>
</dbReference>
<feature type="region of interest" description="Disordered" evidence="1">
    <location>
        <begin position="1"/>
        <end position="58"/>
    </location>
</feature>
<feature type="compositionally biased region" description="Polar residues" evidence="1">
    <location>
        <begin position="7"/>
        <end position="19"/>
    </location>
</feature>
<organism evidence="2 3">
    <name type="scientific">Armillaria tabescens</name>
    <name type="common">Ringless honey mushroom</name>
    <name type="synonym">Agaricus tabescens</name>
    <dbReference type="NCBI Taxonomy" id="1929756"/>
    <lineage>
        <taxon>Eukaryota</taxon>
        <taxon>Fungi</taxon>
        <taxon>Dikarya</taxon>
        <taxon>Basidiomycota</taxon>
        <taxon>Agaricomycotina</taxon>
        <taxon>Agaricomycetes</taxon>
        <taxon>Agaricomycetidae</taxon>
        <taxon>Agaricales</taxon>
        <taxon>Marasmiineae</taxon>
        <taxon>Physalacriaceae</taxon>
        <taxon>Desarmillaria</taxon>
    </lineage>
</organism>
<evidence type="ECO:0000256" key="1">
    <source>
        <dbReference type="SAM" id="MobiDB-lite"/>
    </source>
</evidence>
<protein>
    <submittedName>
        <fullName evidence="2">Uncharacterized protein</fullName>
    </submittedName>
</protein>
<reference evidence="2" key="1">
    <citation type="submission" date="2023-06" db="EMBL/GenBank/DDBJ databases">
        <authorList>
            <consortium name="Lawrence Berkeley National Laboratory"/>
            <person name="Ahrendt S."/>
            <person name="Sahu N."/>
            <person name="Indic B."/>
            <person name="Wong-Bajracharya J."/>
            <person name="Merenyi Z."/>
            <person name="Ke H.-M."/>
            <person name="Monk M."/>
            <person name="Kocsube S."/>
            <person name="Drula E."/>
            <person name="Lipzen A."/>
            <person name="Balint B."/>
            <person name="Henrissat B."/>
            <person name="Andreopoulos B."/>
            <person name="Martin F.M."/>
            <person name="Harder C.B."/>
            <person name="Rigling D."/>
            <person name="Ford K.L."/>
            <person name="Foster G.D."/>
            <person name="Pangilinan J."/>
            <person name="Papanicolaou A."/>
            <person name="Barry K."/>
            <person name="LaButti K."/>
            <person name="Viragh M."/>
            <person name="Koriabine M."/>
            <person name="Yan M."/>
            <person name="Riley R."/>
            <person name="Champramary S."/>
            <person name="Plett K.L."/>
            <person name="Tsai I.J."/>
            <person name="Slot J."/>
            <person name="Sipos G."/>
            <person name="Plett J."/>
            <person name="Nagy L.G."/>
            <person name="Grigoriev I.V."/>
        </authorList>
    </citation>
    <scope>NUCLEOTIDE SEQUENCE</scope>
    <source>
        <strain evidence="2">CCBAS 213</strain>
    </source>
</reference>
<dbReference type="RefSeq" id="XP_060335646.1">
    <property type="nucleotide sequence ID" value="XM_060465522.1"/>
</dbReference>
<evidence type="ECO:0000313" key="3">
    <source>
        <dbReference type="Proteomes" id="UP001175211"/>
    </source>
</evidence>
<accession>A0AA39NF82</accession>
<evidence type="ECO:0000313" key="2">
    <source>
        <dbReference type="EMBL" id="KAK0464525.1"/>
    </source>
</evidence>
<proteinExistence type="predicted"/>
<dbReference type="AlphaFoldDB" id="A0AA39NF82"/>
<name>A0AA39NF82_ARMTA</name>
<gene>
    <name evidence="2" type="ORF">EV420DRAFT_1048758</name>
</gene>
<dbReference type="EMBL" id="JAUEPS010000006">
    <property type="protein sequence ID" value="KAK0464525.1"/>
    <property type="molecule type" value="Genomic_DNA"/>
</dbReference>